<sequence>MEILMEPSTIEPAFCYFNVLCVQERGEREGVLLMGSVGQFGNGFSLQLTIWVQFYELRQWSQLIPKKSAKWFRALLNKN</sequence>
<evidence type="ECO:0000313" key="2">
    <source>
        <dbReference type="Proteomes" id="UP000195402"/>
    </source>
</evidence>
<gene>
    <name evidence="1" type="ORF">BVC80_8997g4</name>
</gene>
<name>A0A200QME4_MACCD</name>
<organism evidence="1 2">
    <name type="scientific">Macleaya cordata</name>
    <name type="common">Five-seeded plume-poppy</name>
    <name type="synonym">Bocconia cordata</name>
    <dbReference type="NCBI Taxonomy" id="56857"/>
    <lineage>
        <taxon>Eukaryota</taxon>
        <taxon>Viridiplantae</taxon>
        <taxon>Streptophyta</taxon>
        <taxon>Embryophyta</taxon>
        <taxon>Tracheophyta</taxon>
        <taxon>Spermatophyta</taxon>
        <taxon>Magnoliopsida</taxon>
        <taxon>Ranunculales</taxon>
        <taxon>Papaveraceae</taxon>
        <taxon>Papaveroideae</taxon>
        <taxon>Macleaya</taxon>
    </lineage>
</organism>
<dbReference type="Proteomes" id="UP000195402">
    <property type="component" value="Unassembled WGS sequence"/>
</dbReference>
<keyword evidence="2" id="KW-1185">Reference proteome</keyword>
<dbReference type="InParanoid" id="A0A200QME4"/>
<proteinExistence type="predicted"/>
<accession>A0A200QME4</accession>
<dbReference type="EMBL" id="MVGT01001586">
    <property type="protein sequence ID" value="OVA11633.1"/>
    <property type="molecule type" value="Genomic_DNA"/>
</dbReference>
<evidence type="ECO:0000313" key="1">
    <source>
        <dbReference type="EMBL" id="OVA11633.1"/>
    </source>
</evidence>
<comment type="caution">
    <text evidence="1">The sequence shown here is derived from an EMBL/GenBank/DDBJ whole genome shotgun (WGS) entry which is preliminary data.</text>
</comment>
<protein>
    <submittedName>
        <fullName evidence="1">Uncharacterized protein</fullName>
    </submittedName>
</protein>
<reference evidence="1 2" key="1">
    <citation type="journal article" date="2017" name="Mol. Plant">
        <title>The Genome of Medicinal Plant Macleaya cordata Provides New Insights into Benzylisoquinoline Alkaloids Metabolism.</title>
        <authorList>
            <person name="Liu X."/>
            <person name="Liu Y."/>
            <person name="Huang P."/>
            <person name="Ma Y."/>
            <person name="Qing Z."/>
            <person name="Tang Q."/>
            <person name="Cao H."/>
            <person name="Cheng P."/>
            <person name="Zheng Y."/>
            <person name="Yuan Z."/>
            <person name="Zhou Y."/>
            <person name="Liu J."/>
            <person name="Tang Z."/>
            <person name="Zhuo Y."/>
            <person name="Zhang Y."/>
            <person name="Yu L."/>
            <person name="Huang J."/>
            <person name="Yang P."/>
            <person name="Peng Q."/>
            <person name="Zhang J."/>
            <person name="Jiang W."/>
            <person name="Zhang Z."/>
            <person name="Lin K."/>
            <person name="Ro D.K."/>
            <person name="Chen X."/>
            <person name="Xiong X."/>
            <person name="Shang Y."/>
            <person name="Huang S."/>
            <person name="Zeng J."/>
        </authorList>
    </citation>
    <scope>NUCLEOTIDE SEQUENCE [LARGE SCALE GENOMIC DNA]</scope>
    <source>
        <strain evidence="2">cv. BLH2017</strain>
        <tissue evidence="1">Root</tissue>
    </source>
</reference>
<dbReference type="AlphaFoldDB" id="A0A200QME4"/>